<reference evidence="12" key="1">
    <citation type="submission" date="2021-09" db="EMBL/GenBank/DDBJ databases">
        <authorList>
            <consortium name="AG Swart"/>
            <person name="Singh M."/>
            <person name="Singh A."/>
            <person name="Seah K."/>
            <person name="Emmerich C."/>
        </authorList>
    </citation>
    <scope>NUCLEOTIDE SEQUENCE</scope>
    <source>
        <strain evidence="12">ATCC30299</strain>
    </source>
</reference>
<dbReference type="GO" id="GO:0005509">
    <property type="term" value="F:calcium ion binding"/>
    <property type="evidence" value="ECO:0007669"/>
    <property type="project" value="InterPro"/>
</dbReference>
<evidence type="ECO:0000256" key="7">
    <source>
        <dbReference type="ARBA" id="ARBA00022837"/>
    </source>
</evidence>
<sequence length="165" mass="18929">MDEALSPEQILAFKKAFKLFDDNGDDLIPLSELGTVMRALGQNPTDEELDEYGKEFDPDNNGLIYYEGFQALMIRRLKKDDREEEMLEAFRAFDREGTGKVKCEDIRESFLALCKDLTEDELEEMLKEMDPEGFGEIDYISAVKKMITSQTAPPKKAKKGKKKKK</sequence>
<evidence type="ECO:0000256" key="8">
    <source>
        <dbReference type="ARBA" id="ARBA00022990"/>
    </source>
</evidence>
<name>A0AAU9J047_9CILI</name>
<evidence type="ECO:0000256" key="6">
    <source>
        <dbReference type="ARBA" id="ARBA00022737"/>
    </source>
</evidence>
<evidence type="ECO:0000256" key="10">
    <source>
        <dbReference type="ARBA" id="ARBA00025692"/>
    </source>
</evidence>
<dbReference type="Proteomes" id="UP001162131">
    <property type="component" value="Unassembled WGS sequence"/>
</dbReference>
<keyword evidence="5" id="KW-0479">Metal-binding</keyword>
<dbReference type="Pfam" id="PF13499">
    <property type="entry name" value="EF-hand_7"/>
    <property type="match status" value="2"/>
</dbReference>
<comment type="subcellular location">
    <subcellularLocation>
        <location evidence="1">Cytoplasm</location>
        <location evidence="1">Cytoskeleton</location>
    </subcellularLocation>
</comment>
<keyword evidence="6" id="KW-0677">Repeat</keyword>
<dbReference type="SMART" id="SM00054">
    <property type="entry name" value="EFh"/>
    <property type="match status" value="4"/>
</dbReference>
<dbReference type="FunFam" id="1.10.238.10:FF:000178">
    <property type="entry name" value="Calmodulin-2 A"/>
    <property type="match status" value="1"/>
</dbReference>
<keyword evidence="7" id="KW-0106">Calcium</keyword>
<keyword evidence="13" id="KW-1185">Reference proteome</keyword>
<dbReference type="InterPro" id="IPR050230">
    <property type="entry name" value="CALM/Myosin/TropC-like"/>
</dbReference>
<proteinExistence type="inferred from homology"/>
<dbReference type="SUPFAM" id="SSF47473">
    <property type="entry name" value="EF-hand"/>
    <property type="match status" value="1"/>
</dbReference>
<evidence type="ECO:0000313" key="13">
    <source>
        <dbReference type="Proteomes" id="UP001162131"/>
    </source>
</evidence>
<protein>
    <recommendedName>
        <fullName evidence="3">Calmodulin</fullName>
    </recommendedName>
</protein>
<dbReference type="InterPro" id="IPR011992">
    <property type="entry name" value="EF-hand-dom_pair"/>
</dbReference>
<keyword evidence="8" id="KW-0007">Acetylation</keyword>
<evidence type="ECO:0000256" key="5">
    <source>
        <dbReference type="ARBA" id="ARBA00022723"/>
    </source>
</evidence>
<evidence type="ECO:0000256" key="1">
    <source>
        <dbReference type="ARBA" id="ARBA00004245"/>
    </source>
</evidence>
<evidence type="ECO:0000256" key="9">
    <source>
        <dbReference type="ARBA" id="ARBA00023212"/>
    </source>
</evidence>
<dbReference type="PANTHER" id="PTHR23048">
    <property type="entry name" value="MYOSIN LIGHT CHAIN 1, 3"/>
    <property type="match status" value="1"/>
</dbReference>
<evidence type="ECO:0000256" key="3">
    <source>
        <dbReference type="ARBA" id="ARBA00020786"/>
    </source>
</evidence>
<dbReference type="Gene3D" id="1.10.238.10">
    <property type="entry name" value="EF-hand"/>
    <property type="match status" value="2"/>
</dbReference>
<organism evidence="12 13">
    <name type="scientific">Blepharisma stoltei</name>
    <dbReference type="NCBI Taxonomy" id="1481888"/>
    <lineage>
        <taxon>Eukaryota</taxon>
        <taxon>Sar</taxon>
        <taxon>Alveolata</taxon>
        <taxon>Ciliophora</taxon>
        <taxon>Postciliodesmatophora</taxon>
        <taxon>Heterotrichea</taxon>
        <taxon>Heterotrichida</taxon>
        <taxon>Blepharismidae</taxon>
        <taxon>Blepharisma</taxon>
    </lineage>
</organism>
<dbReference type="EMBL" id="CAJZBQ010000023">
    <property type="protein sequence ID" value="CAG9319641.1"/>
    <property type="molecule type" value="Genomic_DNA"/>
</dbReference>
<gene>
    <name evidence="12" type="ORF">BSTOLATCC_MIC24192</name>
</gene>
<evidence type="ECO:0000313" key="12">
    <source>
        <dbReference type="EMBL" id="CAG9319641.1"/>
    </source>
</evidence>
<evidence type="ECO:0000259" key="11">
    <source>
        <dbReference type="PROSITE" id="PS50222"/>
    </source>
</evidence>
<evidence type="ECO:0000256" key="2">
    <source>
        <dbReference type="ARBA" id="ARBA00005253"/>
    </source>
</evidence>
<dbReference type="CDD" id="cd00051">
    <property type="entry name" value="EFh"/>
    <property type="match status" value="1"/>
</dbReference>
<accession>A0AAU9J047</accession>
<comment type="similarity">
    <text evidence="2">Belongs to the centrin family.</text>
</comment>
<dbReference type="AlphaFoldDB" id="A0AAU9J047"/>
<dbReference type="InterPro" id="IPR002048">
    <property type="entry name" value="EF_hand_dom"/>
</dbReference>
<keyword evidence="9" id="KW-0206">Cytoskeleton</keyword>
<dbReference type="PROSITE" id="PS50222">
    <property type="entry name" value="EF_HAND_2"/>
    <property type="match status" value="2"/>
</dbReference>
<comment type="caution">
    <text evidence="12">The sequence shown here is derived from an EMBL/GenBank/DDBJ whole genome shotgun (WGS) entry which is preliminary data.</text>
</comment>
<feature type="domain" description="EF-hand" evidence="11">
    <location>
        <begin position="81"/>
        <end position="116"/>
    </location>
</feature>
<evidence type="ECO:0000256" key="4">
    <source>
        <dbReference type="ARBA" id="ARBA00022490"/>
    </source>
</evidence>
<keyword evidence="4" id="KW-0963">Cytoplasm</keyword>
<dbReference type="PANTHER" id="PTHR23048:SF0">
    <property type="entry name" value="CALMODULIN LIKE 3"/>
    <property type="match status" value="1"/>
</dbReference>
<comment type="function">
    <text evidence="10">Plays a fundamental role in microtubule organizing center structure and function. Component of the infraciliary lattice (ICL) and the ciliary basal bodies.</text>
</comment>
<dbReference type="GO" id="GO:0016460">
    <property type="term" value="C:myosin II complex"/>
    <property type="evidence" value="ECO:0007669"/>
    <property type="project" value="TreeGrafter"/>
</dbReference>
<feature type="domain" description="EF-hand" evidence="11">
    <location>
        <begin position="8"/>
        <end position="43"/>
    </location>
</feature>